<sequence length="235" mass="27801">MRGIKKKIEKGNSELIRSFINLKDNAENYEVWVPYSYHGILGFIDLIIEKGSEISIFKFARDAKNIEKIVKNFKLEITVYPKTRETSSKNIGSYLVFEDSKQNRRKVLSEKKLLEKQPFEIMFLNEEKNRIESIFKLRDSLPRLFQTRKIRLNEEALQELITNPNHNQIERAILNLEDPPETITRELVRETERYIERKDEFPSNTETLKKEIGNARTQSYQGRTREGDMKKAKQS</sequence>
<dbReference type="EMBL" id="LHXP01000028">
    <property type="protein sequence ID" value="KXA93139.1"/>
    <property type="molecule type" value="Genomic_DNA"/>
</dbReference>
<accession>A0A133UG42</accession>
<comment type="caution">
    <text evidence="2">The sequence shown here is derived from an EMBL/GenBank/DDBJ whole genome shotgun (WGS) entry which is preliminary data.</text>
</comment>
<evidence type="ECO:0000313" key="3">
    <source>
        <dbReference type="Proteomes" id="UP000070657"/>
    </source>
</evidence>
<evidence type="ECO:0000256" key="1">
    <source>
        <dbReference type="SAM" id="MobiDB-lite"/>
    </source>
</evidence>
<reference evidence="2 3" key="1">
    <citation type="journal article" date="2016" name="Sci. Rep.">
        <title>Metabolic traits of an uncultured archaeal lineage -MSBL1- from brine pools of the Red Sea.</title>
        <authorList>
            <person name="Mwirichia R."/>
            <person name="Alam I."/>
            <person name="Rashid M."/>
            <person name="Vinu M."/>
            <person name="Ba-Alawi W."/>
            <person name="Anthony Kamau A."/>
            <person name="Kamanda Ngugi D."/>
            <person name="Goker M."/>
            <person name="Klenk H.P."/>
            <person name="Bajic V."/>
            <person name="Stingl U."/>
        </authorList>
    </citation>
    <scope>NUCLEOTIDE SEQUENCE [LARGE SCALE GENOMIC DNA]</scope>
    <source>
        <strain evidence="2">SCGC-AAA259E22</strain>
    </source>
</reference>
<name>A0A133UG42_9EURY</name>
<organism evidence="2 3">
    <name type="scientific">candidate division MSBL1 archaeon SCGC-AAA259E22</name>
    <dbReference type="NCBI Taxonomy" id="1698265"/>
    <lineage>
        <taxon>Archaea</taxon>
        <taxon>Methanobacteriati</taxon>
        <taxon>Methanobacteriota</taxon>
        <taxon>candidate division MSBL1</taxon>
    </lineage>
</organism>
<dbReference type="AlphaFoldDB" id="A0A133UG42"/>
<evidence type="ECO:0000313" key="2">
    <source>
        <dbReference type="EMBL" id="KXA93139.1"/>
    </source>
</evidence>
<feature type="compositionally biased region" description="Basic and acidic residues" evidence="1">
    <location>
        <begin position="198"/>
        <end position="213"/>
    </location>
</feature>
<dbReference type="Proteomes" id="UP000070657">
    <property type="component" value="Unassembled WGS sequence"/>
</dbReference>
<feature type="compositionally biased region" description="Basic and acidic residues" evidence="1">
    <location>
        <begin position="223"/>
        <end position="235"/>
    </location>
</feature>
<protein>
    <submittedName>
        <fullName evidence="2">Uncharacterized protein</fullName>
    </submittedName>
</protein>
<keyword evidence="3" id="KW-1185">Reference proteome</keyword>
<gene>
    <name evidence="2" type="ORF">AKJ66_02725</name>
</gene>
<feature type="region of interest" description="Disordered" evidence="1">
    <location>
        <begin position="198"/>
        <end position="235"/>
    </location>
</feature>
<proteinExistence type="predicted"/>